<evidence type="ECO:0000259" key="6">
    <source>
        <dbReference type="PROSITE" id="PS50114"/>
    </source>
</evidence>
<dbReference type="InterPro" id="IPR000679">
    <property type="entry name" value="Znf_GATA"/>
</dbReference>
<dbReference type="Pfam" id="PF00320">
    <property type="entry name" value="GATA"/>
    <property type="match status" value="1"/>
</dbReference>
<evidence type="ECO:0000256" key="3">
    <source>
        <dbReference type="ARBA" id="ARBA00023163"/>
    </source>
</evidence>
<dbReference type="EMBL" id="CAADRP010001649">
    <property type="protein sequence ID" value="VFU46609.1"/>
    <property type="molecule type" value="Genomic_DNA"/>
</dbReference>
<evidence type="ECO:0000256" key="1">
    <source>
        <dbReference type="ARBA" id="ARBA00023015"/>
    </source>
</evidence>
<dbReference type="InterPro" id="IPR013088">
    <property type="entry name" value="Znf_NHR/GATA"/>
</dbReference>
<gene>
    <name evidence="7" type="ORF">SVIM_LOCUS296415</name>
</gene>
<keyword evidence="4" id="KW-0479">Metal-binding</keyword>
<proteinExistence type="predicted"/>
<protein>
    <recommendedName>
        <fullName evidence="6">GATA-type domain-containing protein</fullName>
    </recommendedName>
</protein>
<feature type="compositionally biased region" description="Basic and acidic residues" evidence="5">
    <location>
        <begin position="60"/>
        <end position="72"/>
    </location>
</feature>
<dbReference type="GO" id="GO:0008270">
    <property type="term" value="F:zinc ion binding"/>
    <property type="evidence" value="ECO:0007669"/>
    <property type="project" value="UniProtKB-KW"/>
</dbReference>
<organism evidence="7">
    <name type="scientific">Salix viminalis</name>
    <name type="common">Common osier</name>
    <name type="synonym">Basket willow</name>
    <dbReference type="NCBI Taxonomy" id="40686"/>
    <lineage>
        <taxon>Eukaryota</taxon>
        <taxon>Viridiplantae</taxon>
        <taxon>Streptophyta</taxon>
        <taxon>Embryophyta</taxon>
        <taxon>Tracheophyta</taxon>
        <taxon>Spermatophyta</taxon>
        <taxon>Magnoliopsida</taxon>
        <taxon>eudicotyledons</taxon>
        <taxon>Gunneridae</taxon>
        <taxon>Pentapetalae</taxon>
        <taxon>rosids</taxon>
        <taxon>fabids</taxon>
        <taxon>Malpighiales</taxon>
        <taxon>Salicaceae</taxon>
        <taxon>Saliceae</taxon>
        <taxon>Salix</taxon>
    </lineage>
</organism>
<keyword evidence="1" id="KW-0805">Transcription regulation</keyword>
<feature type="region of interest" description="Disordered" evidence="5">
    <location>
        <begin position="1"/>
        <end position="79"/>
    </location>
</feature>
<dbReference type="GO" id="GO:0006355">
    <property type="term" value="P:regulation of DNA-templated transcription"/>
    <property type="evidence" value="ECO:0007669"/>
    <property type="project" value="InterPro"/>
</dbReference>
<feature type="compositionally biased region" description="Basic and acidic residues" evidence="5">
    <location>
        <begin position="7"/>
        <end position="19"/>
    </location>
</feature>
<keyword evidence="4" id="KW-0863">Zinc-finger</keyword>
<dbReference type="PROSITE" id="PS50114">
    <property type="entry name" value="GATA_ZN_FINGER_2"/>
    <property type="match status" value="1"/>
</dbReference>
<keyword evidence="2" id="KW-0238">DNA-binding</keyword>
<dbReference type="AlphaFoldDB" id="A0A6N2LZA2"/>
<keyword evidence="3" id="KW-0804">Transcription</keyword>
<dbReference type="Gene3D" id="3.30.50.10">
    <property type="entry name" value="Erythroid Transcription Factor GATA-1, subunit A"/>
    <property type="match status" value="1"/>
</dbReference>
<keyword evidence="4" id="KW-0862">Zinc</keyword>
<evidence type="ECO:0000256" key="2">
    <source>
        <dbReference type="ARBA" id="ARBA00023125"/>
    </source>
</evidence>
<dbReference type="SUPFAM" id="SSF57716">
    <property type="entry name" value="Glucocorticoid receptor-like (DNA-binding domain)"/>
    <property type="match status" value="1"/>
</dbReference>
<feature type="compositionally biased region" description="Basic and acidic residues" evidence="5">
    <location>
        <begin position="27"/>
        <end position="38"/>
    </location>
</feature>
<evidence type="ECO:0000256" key="5">
    <source>
        <dbReference type="SAM" id="MobiDB-lite"/>
    </source>
</evidence>
<evidence type="ECO:0000256" key="4">
    <source>
        <dbReference type="PROSITE-ProRule" id="PRU00094"/>
    </source>
</evidence>
<evidence type="ECO:0000313" key="7">
    <source>
        <dbReference type="EMBL" id="VFU46609.1"/>
    </source>
</evidence>
<feature type="domain" description="GATA-type" evidence="6">
    <location>
        <begin position="27"/>
        <end position="53"/>
    </location>
</feature>
<reference evidence="7" key="1">
    <citation type="submission" date="2019-03" db="EMBL/GenBank/DDBJ databases">
        <authorList>
            <person name="Mank J."/>
            <person name="Almeida P."/>
        </authorList>
    </citation>
    <scope>NUCLEOTIDE SEQUENCE</scope>
    <source>
        <strain evidence="7">78183</strain>
    </source>
</reference>
<dbReference type="GO" id="GO:0043565">
    <property type="term" value="F:sequence-specific DNA binding"/>
    <property type="evidence" value="ECO:0007669"/>
    <property type="project" value="InterPro"/>
</dbReference>
<sequence>MGVIMDLKGRKSSREDDRNGGGVSGEVEDKKACADCKTTKTPLWRGGPAGPKIQEEENYDEIRKRSGEEKGKNYLQQHH</sequence>
<name>A0A6N2LZA2_SALVM</name>
<accession>A0A6N2LZA2</accession>